<dbReference type="GO" id="GO:0008168">
    <property type="term" value="F:methyltransferase activity"/>
    <property type="evidence" value="ECO:0007669"/>
    <property type="project" value="UniProtKB-KW"/>
</dbReference>
<dbReference type="GO" id="GO:0032259">
    <property type="term" value="P:methylation"/>
    <property type="evidence" value="ECO:0007669"/>
    <property type="project" value="UniProtKB-KW"/>
</dbReference>
<name>A0ABY9LWS7_9BURK</name>
<evidence type="ECO:0000256" key="1">
    <source>
        <dbReference type="ARBA" id="ARBA00011900"/>
    </source>
</evidence>
<dbReference type="PANTHER" id="PTHR33841">
    <property type="entry name" value="DNA METHYLTRANSFERASE YEEA-RELATED"/>
    <property type="match status" value="1"/>
</dbReference>
<dbReference type="PANTHER" id="PTHR33841:SF1">
    <property type="entry name" value="DNA METHYLTRANSFERASE A"/>
    <property type="match status" value="1"/>
</dbReference>
<dbReference type="Pfam" id="PF07669">
    <property type="entry name" value="Eco57I"/>
    <property type="match status" value="1"/>
</dbReference>
<dbReference type="Gene3D" id="3.40.50.150">
    <property type="entry name" value="Vaccinia Virus protein VP39"/>
    <property type="match status" value="1"/>
</dbReference>
<evidence type="ECO:0000259" key="6">
    <source>
        <dbReference type="Pfam" id="PF07669"/>
    </source>
</evidence>
<dbReference type="InterPro" id="IPR029063">
    <property type="entry name" value="SAM-dependent_MTases_sf"/>
</dbReference>
<dbReference type="Proteomes" id="UP001234798">
    <property type="component" value="Chromosome"/>
</dbReference>
<dbReference type="SUPFAM" id="SSF53335">
    <property type="entry name" value="S-adenosyl-L-methionine-dependent methyltransferases"/>
    <property type="match status" value="1"/>
</dbReference>
<sequence>MKEELSISLNQVHADLGWPAPATVTHPKGAGAAVFASLAREKIGRALTRFDDAQRAVVGVLMADSQATATEPPLAVVVDFQGDAKDATLRELHRLTWNFSHSPVLVTIEPNLLRVWSCCEAPDPDRNVGDFLVHQITQSDLTQIRSDGLENRAARALHWINLVSGEFFFQHAERFDRDGRADQMLLGNLRYIRAKLDEAGLQDDDICHDLLARIIFVQFLFDRKDSDGAAALTPTKLARLHADGILSRAHTGFASVLDSYQDTYRLFDWLNIRFNGDLFPGKGDTPAARAQGWAAEKRAVSKQHLALLSDFIRGDVNMPSGQRALWPQYSFDVIPLEFISSIYETFVTERASQDGIFYTPPHLVDFVLDRVLPWSGIEWDLKIIDPACGSGIFLVKAFQRLVHRWKQANPDKSIRAETLRNLLERNIFGVDKDPHAVRVACFSLYLAMCDEIEPRHYWTQIVFPAMRERRLVCSDFFSENRNGFDSIQDANSYDLVIGNAPWGDSLVTPPALDWATSAERSWTVANKDIGGLFLAKAAHLVTQSGRVAMIQSANSLLFNGSTKAIAFRKELFSAHRIEEIYNLSALRFKVFKRKSHTTKTSTSPACVVMMKKCVPSLDDRIAYISPKHLKPLVDEFTIIIEPQDRRWLTVREAASDRLVWTALMWGGPRDRVLLKKLQAYPSLSSVREELGVKSRQGIIFGDRTRSEPRLYKRRLFDADVFPNESFLHIDVDALPLAGEIKTHSRDSTDFGAFSFPQLIIKQSWQKASGRFHARMAKSRRGEGALCNKSYVSVHAPAPLLEAACVSFNSAIATYYLQLTSGRIAAYRPEALVHELMSLPIPNPESGLADGIETHEQLDVRAFQAFNLNDAERVLVEDMFQYTLQDFRGDDTAPSRQVTSGSNDQSEVQLNSYCDYFVRVLKAGFGNDKKIAATIFRCEHESQLPYRLVAFELGGTANDTINVRQVRTTALLDELERLDKGSLQPGVARRGIYHERVVRIYDSSNGIPTIFVVKPDMARYWTRSAGLSDGDEVALDLFRWQQAAAEEAPLQ</sequence>
<dbReference type="RefSeq" id="WP_306939928.1">
    <property type="nucleotide sequence ID" value="NZ_CP132976.1"/>
</dbReference>
<keyword evidence="3" id="KW-0808">Transferase</keyword>
<evidence type="ECO:0000256" key="4">
    <source>
        <dbReference type="ARBA" id="ARBA00022691"/>
    </source>
</evidence>
<evidence type="ECO:0000256" key="5">
    <source>
        <dbReference type="ARBA" id="ARBA00047942"/>
    </source>
</evidence>
<dbReference type="InterPro" id="IPR011639">
    <property type="entry name" value="MethylTrfase_TaqI-like_dom"/>
</dbReference>
<evidence type="ECO:0000256" key="3">
    <source>
        <dbReference type="ARBA" id="ARBA00022679"/>
    </source>
</evidence>
<evidence type="ECO:0000256" key="2">
    <source>
        <dbReference type="ARBA" id="ARBA00022603"/>
    </source>
</evidence>
<keyword evidence="2 7" id="KW-0489">Methyltransferase</keyword>
<gene>
    <name evidence="7" type="ORF">RAS12_21305</name>
</gene>
<keyword evidence="8" id="KW-1185">Reference proteome</keyword>
<dbReference type="EMBL" id="CP132976">
    <property type="protein sequence ID" value="WMD19145.1"/>
    <property type="molecule type" value="Genomic_DNA"/>
</dbReference>
<evidence type="ECO:0000313" key="8">
    <source>
        <dbReference type="Proteomes" id="UP001234798"/>
    </source>
</evidence>
<organism evidence="7 8">
    <name type="scientific">Achromobacter seleniivolatilans</name>
    <dbReference type="NCBI Taxonomy" id="3047478"/>
    <lineage>
        <taxon>Bacteria</taxon>
        <taxon>Pseudomonadati</taxon>
        <taxon>Pseudomonadota</taxon>
        <taxon>Betaproteobacteria</taxon>
        <taxon>Burkholderiales</taxon>
        <taxon>Alcaligenaceae</taxon>
        <taxon>Achromobacter</taxon>
    </lineage>
</organism>
<protein>
    <recommendedName>
        <fullName evidence="1">site-specific DNA-methyltransferase (adenine-specific)</fullName>
        <ecNumber evidence="1">2.1.1.72</ecNumber>
    </recommendedName>
</protein>
<evidence type="ECO:0000313" key="7">
    <source>
        <dbReference type="EMBL" id="WMD19145.1"/>
    </source>
</evidence>
<dbReference type="EC" id="2.1.1.72" evidence="1"/>
<keyword evidence="4" id="KW-0949">S-adenosyl-L-methionine</keyword>
<feature type="domain" description="Type II methyltransferase M.TaqI-like" evidence="6">
    <location>
        <begin position="426"/>
        <end position="584"/>
    </location>
</feature>
<accession>A0ABY9LWS7</accession>
<dbReference type="InterPro" id="IPR050953">
    <property type="entry name" value="N4_N6_ade-DNA_methylase"/>
</dbReference>
<dbReference type="PRINTS" id="PR00507">
    <property type="entry name" value="N12N6MTFRASE"/>
</dbReference>
<proteinExistence type="predicted"/>
<reference evidence="7 8" key="1">
    <citation type="submission" date="2023-08" db="EMBL/GenBank/DDBJ databases">
        <title>Achromobacter seleniivolatilans sp. nov., isolated from seleniferous soil.</title>
        <authorList>
            <person name="Zhang S."/>
            <person name="Li K."/>
            <person name="Peng J."/>
            <person name="Zhao Q."/>
            <person name="Wang H."/>
            <person name="Guo Y."/>
        </authorList>
    </citation>
    <scope>NUCLEOTIDE SEQUENCE [LARGE SCALE GENOMIC DNA]</scope>
    <source>
        <strain evidence="7 8">R39</strain>
    </source>
</reference>
<comment type="catalytic activity">
    <reaction evidence="5">
        <text>a 2'-deoxyadenosine in DNA + S-adenosyl-L-methionine = an N(6)-methyl-2'-deoxyadenosine in DNA + S-adenosyl-L-homocysteine + H(+)</text>
        <dbReference type="Rhea" id="RHEA:15197"/>
        <dbReference type="Rhea" id="RHEA-COMP:12418"/>
        <dbReference type="Rhea" id="RHEA-COMP:12419"/>
        <dbReference type="ChEBI" id="CHEBI:15378"/>
        <dbReference type="ChEBI" id="CHEBI:57856"/>
        <dbReference type="ChEBI" id="CHEBI:59789"/>
        <dbReference type="ChEBI" id="CHEBI:90615"/>
        <dbReference type="ChEBI" id="CHEBI:90616"/>
        <dbReference type="EC" id="2.1.1.72"/>
    </reaction>
</comment>